<dbReference type="Proteomes" id="UP000308133">
    <property type="component" value="Unassembled WGS sequence"/>
</dbReference>
<evidence type="ECO:0000259" key="1">
    <source>
        <dbReference type="Pfam" id="PF24476"/>
    </source>
</evidence>
<evidence type="ECO:0000313" key="3">
    <source>
        <dbReference type="Proteomes" id="UP000308133"/>
    </source>
</evidence>
<dbReference type="Pfam" id="PF24476">
    <property type="entry name" value="DUF7580"/>
    <property type="match status" value="1"/>
</dbReference>
<evidence type="ECO:0000313" key="2">
    <source>
        <dbReference type="EMBL" id="TKX23889.1"/>
    </source>
</evidence>
<dbReference type="EMBL" id="PTQR01000050">
    <property type="protein sequence ID" value="TKX23889.1"/>
    <property type="molecule type" value="Genomic_DNA"/>
</dbReference>
<sequence>MSGFEVAGIVLGCVPLVIEGLKFYGDGLRTVHDVIKYQDIFDDFYLDFTTSLARLSQECENLYHKELHLPDHVLQEFFKDGGETWDDQFRLHFDQQVRTKIGKDYETYLKLFNSLRNYFDILRQKLGLDEQFQLPFVISSGSSKKIDEAKCAKFFSLWNRLRGALRKNRLEELTRKVQDRVERLCKLSNAAIALAPTRYQYAHPQSTNLSRSWLSVQSHVSQLYSALAHAWSHSCGASHAHEARFHLPQLGRELVDDESLNFLIVFSTDQTVSSVNPPTWSRRSVKILCKENINPASSPILGGAQQKQPSINIQPSTQYMTNICSSKNNVDDLCSAMGKPCQGNNCLGALVHQRRVYHFHDEACPNASLPRLKHIFARKQRAGLSQREKTSIAFALASAVLQLHDTPWMKALWDLDDLYLRTFDGHYQLVAIETFGLVSQQVAQRRPNIIENSPFYIKNRTVYSLAIALLELENGQPIAQCQSDDDLNDKGEVDMLTPFRTVDRLFKELQEDQEGFNFATAVGWCTNPKSDSITPSTSNSEYSLTNERFRKCFLEQVVLPLKEDYDSLPRR</sequence>
<dbReference type="AlphaFoldDB" id="A0A4U7AZN5"/>
<proteinExistence type="predicted"/>
<reference evidence="2 3" key="1">
    <citation type="submission" date="2018-02" db="EMBL/GenBank/DDBJ databases">
        <title>Draft genome sequences of Elsinoe sp., causing black scab on jojoba.</title>
        <authorList>
            <person name="Stodart B."/>
            <person name="Jeffress S."/>
            <person name="Ash G."/>
            <person name="Arun Chinnappa K."/>
        </authorList>
    </citation>
    <scope>NUCLEOTIDE SEQUENCE [LARGE SCALE GENOMIC DNA]</scope>
    <source>
        <strain evidence="2 3">Hillstone_2</strain>
    </source>
</reference>
<accession>A0A4U7AZN5</accession>
<dbReference type="InterPro" id="IPR056002">
    <property type="entry name" value="DUF7580"/>
</dbReference>
<comment type="caution">
    <text evidence="2">The sequence shown here is derived from an EMBL/GenBank/DDBJ whole genome shotgun (WGS) entry which is preliminary data.</text>
</comment>
<feature type="domain" description="DUF7580" evidence="1">
    <location>
        <begin position="216"/>
        <end position="566"/>
    </location>
</feature>
<organism evidence="2 3">
    <name type="scientific">Elsinoe australis</name>
    <dbReference type="NCBI Taxonomy" id="40998"/>
    <lineage>
        <taxon>Eukaryota</taxon>
        <taxon>Fungi</taxon>
        <taxon>Dikarya</taxon>
        <taxon>Ascomycota</taxon>
        <taxon>Pezizomycotina</taxon>
        <taxon>Dothideomycetes</taxon>
        <taxon>Dothideomycetidae</taxon>
        <taxon>Myriangiales</taxon>
        <taxon>Elsinoaceae</taxon>
        <taxon>Elsinoe</taxon>
    </lineage>
</organism>
<dbReference type="PANTHER" id="PTHR35186">
    <property type="entry name" value="ANK_REP_REGION DOMAIN-CONTAINING PROTEIN"/>
    <property type="match status" value="1"/>
</dbReference>
<name>A0A4U7AZN5_9PEZI</name>
<gene>
    <name evidence="2" type="ORF">C1H76_3827</name>
</gene>
<dbReference type="PANTHER" id="PTHR35186:SF4">
    <property type="entry name" value="PRION-INHIBITION AND PROPAGATION HELO DOMAIN-CONTAINING PROTEIN"/>
    <property type="match status" value="1"/>
</dbReference>
<protein>
    <recommendedName>
        <fullName evidence="1">DUF7580 domain-containing protein</fullName>
    </recommendedName>
</protein>